<sequence length="237" mass="24430">MTYSRTVRTPQGHRTGHRLLAALVALLAGLVVLGIAPAALAAPVPQGSPARALPAATPQDCLSAGKVWVDVTYSDGSVLANRCVSEHATGETALKAAGVAVNKDSKGLICALNEHPSPCPTSFNGQYWNYYSSTDGKKFSYYQTAANASKPKPGSIEAWCYNKKTEKSCTPPTLSLTADVPEASAAGTPAAVNSAAASPAPASSSSARTGTVWGIVAVVAIIVIGAVAFVVVRRRRH</sequence>
<gene>
    <name evidence="2" type="ORF">C0Z10_03275</name>
</gene>
<organism evidence="2 3">
    <name type="scientific">Acidipropionibacterium jensenii</name>
    <dbReference type="NCBI Taxonomy" id="1749"/>
    <lineage>
        <taxon>Bacteria</taxon>
        <taxon>Bacillati</taxon>
        <taxon>Actinomycetota</taxon>
        <taxon>Actinomycetes</taxon>
        <taxon>Propionibacteriales</taxon>
        <taxon>Propionibacteriaceae</taxon>
        <taxon>Acidipropionibacterium</taxon>
    </lineage>
</organism>
<protein>
    <submittedName>
        <fullName evidence="2">Uncharacterized protein</fullName>
    </submittedName>
</protein>
<dbReference type="Proteomes" id="UP000285875">
    <property type="component" value="Chromosome"/>
</dbReference>
<feature type="transmembrane region" description="Helical" evidence="1">
    <location>
        <begin position="212"/>
        <end position="232"/>
    </location>
</feature>
<keyword evidence="1" id="KW-1133">Transmembrane helix</keyword>
<name>A0A3T0RY19_9ACTN</name>
<evidence type="ECO:0000313" key="2">
    <source>
        <dbReference type="EMBL" id="AZZ38931.1"/>
    </source>
</evidence>
<dbReference type="EMBL" id="CP025570">
    <property type="protein sequence ID" value="AZZ38931.1"/>
    <property type="molecule type" value="Genomic_DNA"/>
</dbReference>
<dbReference type="RefSeq" id="WP_097798445.1">
    <property type="nucleotide sequence ID" value="NZ_CP025570.1"/>
</dbReference>
<evidence type="ECO:0000256" key="1">
    <source>
        <dbReference type="SAM" id="Phobius"/>
    </source>
</evidence>
<keyword evidence="1" id="KW-0472">Membrane</keyword>
<dbReference type="KEGG" id="aji:C0Z10_03275"/>
<keyword evidence="1" id="KW-0812">Transmembrane</keyword>
<evidence type="ECO:0000313" key="3">
    <source>
        <dbReference type="Proteomes" id="UP000285875"/>
    </source>
</evidence>
<accession>A0A3T0RY19</accession>
<dbReference type="AlphaFoldDB" id="A0A3T0RY19"/>
<proteinExistence type="predicted"/>
<reference evidence="3" key="1">
    <citation type="submission" date="2017-12" db="EMBL/GenBank/DDBJ databases">
        <title>Whole genome sequencing of Acidipropionibacterium jensenii strains JS279 and JS280.</title>
        <authorList>
            <person name="Deptula P."/>
            <person name="Laine P."/>
            <person name="Smolander O.-P."/>
            <person name="Paulin L."/>
            <person name="Auvinen P."/>
            <person name="Varmanen P."/>
        </authorList>
    </citation>
    <scope>NUCLEOTIDE SEQUENCE [LARGE SCALE GENOMIC DNA]</scope>
    <source>
        <strain evidence="3">JS280</strain>
    </source>
</reference>